<protein>
    <submittedName>
        <fullName evidence="1">Uncharacterized protein</fullName>
    </submittedName>
</protein>
<dbReference type="OrthoDB" id="6783654at2759"/>
<sequence length="154" mass="18075">MKSCRIGENELVKDYRARGNKWLKAEVQKRVGKSMYLCKLQDGSIWKRHVDQLRKLKEVAKRYGRHGKEEDRRMVESKIVYNSNYDDSSNTIENHEQFNSNFTKNIREVSLDHENNFNVSGVANIFEDDFNKFCIEAQGSLCNDNLLISSEDEF</sequence>
<dbReference type="EMBL" id="OV651813">
    <property type="protein sequence ID" value="CAH1099841.1"/>
    <property type="molecule type" value="Genomic_DNA"/>
</dbReference>
<reference evidence="1" key="1">
    <citation type="submission" date="2022-01" db="EMBL/GenBank/DDBJ databases">
        <authorList>
            <person name="King R."/>
        </authorList>
    </citation>
    <scope>NUCLEOTIDE SEQUENCE</scope>
</reference>
<organism evidence="1 2">
    <name type="scientific">Psylliodes chrysocephalus</name>
    <dbReference type="NCBI Taxonomy" id="3402493"/>
    <lineage>
        <taxon>Eukaryota</taxon>
        <taxon>Metazoa</taxon>
        <taxon>Ecdysozoa</taxon>
        <taxon>Arthropoda</taxon>
        <taxon>Hexapoda</taxon>
        <taxon>Insecta</taxon>
        <taxon>Pterygota</taxon>
        <taxon>Neoptera</taxon>
        <taxon>Endopterygota</taxon>
        <taxon>Coleoptera</taxon>
        <taxon>Polyphaga</taxon>
        <taxon>Cucujiformia</taxon>
        <taxon>Chrysomeloidea</taxon>
        <taxon>Chrysomelidae</taxon>
        <taxon>Galerucinae</taxon>
        <taxon>Alticini</taxon>
        <taxon>Psylliodes</taxon>
    </lineage>
</organism>
<gene>
    <name evidence="1" type="ORF">PSYICH_LOCUS447</name>
</gene>
<evidence type="ECO:0000313" key="2">
    <source>
        <dbReference type="Proteomes" id="UP001153636"/>
    </source>
</evidence>
<accession>A0A9P0CEI9</accession>
<name>A0A9P0CEI9_9CUCU</name>
<proteinExistence type="predicted"/>
<dbReference type="AlphaFoldDB" id="A0A9P0CEI9"/>
<dbReference type="Proteomes" id="UP001153636">
    <property type="component" value="Chromosome 1"/>
</dbReference>
<evidence type="ECO:0000313" key="1">
    <source>
        <dbReference type="EMBL" id="CAH1099841.1"/>
    </source>
</evidence>
<keyword evidence="2" id="KW-1185">Reference proteome</keyword>